<accession>A0ABN1DX76</accession>
<dbReference type="PROSITE" id="PS50943">
    <property type="entry name" value="HTH_CROC1"/>
    <property type="match status" value="1"/>
</dbReference>
<organism evidence="3 4">
    <name type="scientific">Saccharopolyspora erythraea</name>
    <name type="common">Streptomyces erythraeus</name>
    <dbReference type="NCBI Taxonomy" id="1836"/>
    <lineage>
        <taxon>Bacteria</taxon>
        <taxon>Bacillati</taxon>
        <taxon>Actinomycetota</taxon>
        <taxon>Actinomycetes</taxon>
        <taxon>Pseudonocardiales</taxon>
        <taxon>Pseudonocardiaceae</taxon>
        <taxon>Saccharopolyspora</taxon>
    </lineage>
</organism>
<comment type="caution">
    <text evidence="3">The sequence shown here is derived from an EMBL/GenBank/DDBJ whole genome shotgun (WGS) entry which is preliminary data.</text>
</comment>
<feature type="region of interest" description="Disordered" evidence="1">
    <location>
        <begin position="51"/>
        <end position="103"/>
    </location>
</feature>
<protein>
    <recommendedName>
        <fullName evidence="2">HTH cro/C1-type domain-containing protein</fullName>
    </recommendedName>
</protein>
<evidence type="ECO:0000313" key="3">
    <source>
        <dbReference type="EMBL" id="GAA0554049.1"/>
    </source>
</evidence>
<dbReference type="Gene3D" id="1.10.260.40">
    <property type="entry name" value="lambda repressor-like DNA-binding domains"/>
    <property type="match status" value="1"/>
</dbReference>
<dbReference type="Proteomes" id="UP001500729">
    <property type="component" value="Unassembled WGS sequence"/>
</dbReference>
<dbReference type="EMBL" id="BAAAGS010000062">
    <property type="protein sequence ID" value="GAA0554049.1"/>
    <property type="molecule type" value="Genomic_DNA"/>
</dbReference>
<evidence type="ECO:0000256" key="1">
    <source>
        <dbReference type="SAM" id="MobiDB-lite"/>
    </source>
</evidence>
<sequence length="131" mass="13733">MTLEALAARSGVSRAALSKIERGEREPSLTVAVRIADSIGVLLPELLGEQGLPPVQVSPAERPQAAGDRGPREWPDGARPHHSSAWTQRPGSRSRRGCAVGNTPLTVSSARWSLTTGRARGASCAIGCAMN</sequence>
<proteinExistence type="predicted"/>
<gene>
    <name evidence="3" type="ORF">GCM10009533_60080</name>
</gene>
<evidence type="ECO:0000313" key="4">
    <source>
        <dbReference type="Proteomes" id="UP001500729"/>
    </source>
</evidence>
<dbReference type="Pfam" id="PF01381">
    <property type="entry name" value="HTH_3"/>
    <property type="match status" value="1"/>
</dbReference>
<name>A0ABN1DX76_SACER</name>
<reference evidence="3 4" key="1">
    <citation type="journal article" date="2019" name="Int. J. Syst. Evol. Microbiol.">
        <title>The Global Catalogue of Microorganisms (GCM) 10K type strain sequencing project: providing services to taxonomists for standard genome sequencing and annotation.</title>
        <authorList>
            <consortium name="The Broad Institute Genomics Platform"/>
            <consortium name="The Broad Institute Genome Sequencing Center for Infectious Disease"/>
            <person name="Wu L."/>
            <person name="Ma J."/>
        </authorList>
    </citation>
    <scope>NUCLEOTIDE SEQUENCE [LARGE SCALE GENOMIC DNA]</scope>
    <source>
        <strain evidence="3 4">JCM 10303</strain>
    </source>
</reference>
<keyword evidence="4" id="KW-1185">Reference proteome</keyword>
<feature type="domain" description="HTH cro/C1-type" evidence="2">
    <location>
        <begin position="1"/>
        <end position="46"/>
    </location>
</feature>
<dbReference type="InterPro" id="IPR010982">
    <property type="entry name" value="Lambda_DNA-bd_dom_sf"/>
</dbReference>
<feature type="compositionally biased region" description="Basic and acidic residues" evidence="1">
    <location>
        <begin position="69"/>
        <end position="79"/>
    </location>
</feature>
<evidence type="ECO:0000259" key="2">
    <source>
        <dbReference type="PROSITE" id="PS50943"/>
    </source>
</evidence>
<dbReference type="CDD" id="cd00093">
    <property type="entry name" value="HTH_XRE"/>
    <property type="match status" value="1"/>
</dbReference>
<dbReference type="SMART" id="SM00530">
    <property type="entry name" value="HTH_XRE"/>
    <property type="match status" value="1"/>
</dbReference>
<dbReference type="SUPFAM" id="SSF47413">
    <property type="entry name" value="lambda repressor-like DNA-binding domains"/>
    <property type="match status" value="1"/>
</dbReference>
<dbReference type="InterPro" id="IPR001387">
    <property type="entry name" value="Cro/C1-type_HTH"/>
</dbReference>